<keyword evidence="2" id="KW-0812">Transmembrane</keyword>
<feature type="compositionally biased region" description="Low complexity" evidence="1">
    <location>
        <begin position="49"/>
        <end position="59"/>
    </location>
</feature>
<keyword evidence="2" id="KW-1133">Transmembrane helix</keyword>
<evidence type="ECO:0000259" key="3">
    <source>
        <dbReference type="Pfam" id="PF09992"/>
    </source>
</evidence>
<dbReference type="AlphaFoldDB" id="A0A644XS18"/>
<evidence type="ECO:0000313" key="4">
    <source>
        <dbReference type="EMBL" id="MPM19016.1"/>
    </source>
</evidence>
<keyword evidence="2" id="KW-0472">Membrane</keyword>
<evidence type="ECO:0000256" key="1">
    <source>
        <dbReference type="SAM" id="MobiDB-lite"/>
    </source>
</evidence>
<evidence type="ECO:0000256" key="2">
    <source>
        <dbReference type="SAM" id="Phobius"/>
    </source>
</evidence>
<organism evidence="4">
    <name type="scientific">bioreactor metagenome</name>
    <dbReference type="NCBI Taxonomy" id="1076179"/>
    <lineage>
        <taxon>unclassified sequences</taxon>
        <taxon>metagenomes</taxon>
        <taxon>ecological metagenomes</taxon>
    </lineage>
</organism>
<dbReference type="PANTHER" id="PTHR40446">
    <property type="entry name" value="N-ACETYLGLUCOSAMINE-1-PHOSPHODIESTER ALPHA-N-ACETYLGLUCOSAMINIDASE"/>
    <property type="match status" value="1"/>
</dbReference>
<sequence>MMKPAKSPTKRLITAIVIDLLVLGALLYAYSYVTFLRVLDYTPKALNSPTPAAAATPSPDENAALANSPSSEEAVSPSPTPVDTGLLGGNYAEKFTSGEVEQTEDSYRSANVSIEMSQRTAGTTEKPIVYYVADIYIKNISSFRTAVAEEYKDQNESDIKNSMPALQLSQLAGAIVSINGDSFAWHDGLAVRNSIEWTRDLPVYGDICVLYKNGTMETYAQKDVKNALIDEIYAKDPYHIWTFGPQLLVDGQVPANFTRSKANPLSAVGYAEPGHYYFILVDGRQKGYSWGMTLEELAQVFYDLGCKVAFNLDGGDTAVMTYNGAWRSQPENSSPRNTSDILFICEPDAQ</sequence>
<feature type="domain" description="Phosphodiester glycosidase" evidence="3">
    <location>
        <begin position="188"/>
        <end position="344"/>
    </location>
</feature>
<dbReference type="EMBL" id="VSSQ01003095">
    <property type="protein sequence ID" value="MPM19016.1"/>
    <property type="molecule type" value="Genomic_DNA"/>
</dbReference>
<gene>
    <name evidence="4" type="ORF">SDC9_65434</name>
</gene>
<name>A0A644XS18_9ZZZZ</name>
<dbReference type="Pfam" id="PF09992">
    <property type="entry name" value="NAGPA"/>
    <property type="match status" value="1"/>
</dbReference>
<comment type="caution">
    <text evidence="4">The sequence shown here is derived from an EMBL/GenBank/DDBJ whole genome shotgun (WGS) entry which is preliminary data.</text>
</comment>
<feature type="transmembrane region" description="Helical" evidence="2">
    <location>
        <begin position="12"/>
        <end position="33"/>
    </location>
</feature>
<accession>A0A644XS18</accession>
<proteinExistence type="predicted"/>
<feature type="compositionally biased region" description="Low complexity" evidence="1">
    <location>
        <begin position="68"/>
        <end position="77"/>
    </location>
</feature>
<reference evidence="4" key="1">
    <citation type="submission" date="2019-08" db="EMBL/GenBank/DDBJ databases">
        <authorList>
            <person name="Kucharzyk K."/>
            <person name="Murdoch R.W."/>
            <person name="Higgins S."/>
            <person name="Loffler F."/>
        </authorList>
    </citation>
    <scope>NUCLEOTIDE SEQUENCE</scope>
</reference>
<dbReference type="PANTHER" id="PTHR40446:SF2">
    <property type="entry name" value="N-ACETYLGLUCOSAMINE-1-PHOSPHODIESTER ALPHA-N-ACETYLGLUCOSAMINIDASE"/>
    <property type="match status" value="1"/>
</dbReference>
<feature type="region of interest" description="Disordered" evidence="1">
    <location>
        <begin position="49"/>
        <end position="83"/>
    </location>
</feature>
<protein>
    <recommendedName>
        <fullName evidence="3">Phosphodiester glycosidase domain-containing protein</fullName>
    </recommendedName>
</protein>
<dbReference type="InterPro" id="IPR018711">
    <property type="entry name" value="NAGPA"/>
</dbReference>